<protein>
    <submittedName>
        <fullName evidence="1">Uncharacterized protein</fullName>
    </submittedName>
</protein>
<keyword evidence="2" id="KW-1185">Reference proteome</keyword>
<proteinExistence type="predicted"/>
<name>A0A139I043_9PEZI</name>
<gene>
    <name evidence="1" type="ORF">AC579_7983</name>
</gene>
<reference evidence="1 2" key="1">
    <citation type="submission" date="2015-07" db="EMBL/GenBank/DDBJ databases">
        <title>Comparative genomics of the Sigatoka disease complex on banana suggests a link between parallel evolutionary changes in Pseudocercospora fijiensis and Pseudocercospora eumusae and increased virulence on the banana host.</title>
        <authorList>
            <person name="Chang T.-C."/>
            <person name="Salvucci A."/>
            <person name="Crous P.W."/>
            <person name="Stergiopoulos I."/>
        </authorList>
    </citation>
    <scope>NUCLEOTIDE SEQUENCE [LARGE SCALE GENOMIC DNA]</scope>
    <source>
        <strain evidence="1 2">CBS 116634</strain>
    </source>
</reference>
<evidence type="ECO:0000313" key="2">
    <source>
        <dbReference type="Proteomes" id="UP000073492"/>
    </source>
</evidence>
<dbReference type="EMBL" id="LFZO01000496">
    <property type="protein sequence ID" value="KXT08058.1"/>
    <property type="molecule type" value="Genomic_DNA"/>
</dbReference>
<evidence type="ECO:0000313" key="1">
    <source>
        <dbReference type="EMBL" id="KXT08058.1"/>
    </source>
</evidence>
<organism evidence="1 2">
    <name type="scientific">Pseudocercospora musae</name>
    <dbReference type="NCBI Taxonomy" id="113226"/>
    <lineage>
        <taxon>Eukaryota</taxon>
        <taxon>Fungi</taxon>
        <taxon>Dikarya</taxon>
        <taxon>Ascomycota</taxon>
        <taxon>Pezizomycotina</taxon>
        <taxon>Dothideomycetes</taxon>
        <taxon>Dothideomycetidae</taxon>
        <taxon>Mycosphaerellales</taxon>
        <taxon>Mycosphaerellaceae</taxon>
        <taxon>Pseudocercospora</taxon>
    </lineage>
</organism>
<comment type="caution">
    <text evidence="1">The sequence shown here is derived from an EMBL/GenBank/DDBJ whole genome shotgun (WGS) entry which is preliminary data.</text>
</comment>
<sequence length="136" mass="15813">MHLRDFPVVLALAMCFAGISFGAAMTITFRGQSCCNQSTSTKSLETARPKKKEFRAFVRYPDHVGMRCKKWSSSSWRHHVELKPNDCDNTRWSDHRIKSFQWNFVPFADHFKQVWPKKDCKGGELKRLDKSVMDIA</sequence>
<dbReference type="OrthoDB" id="440324at2759"/>
<dbReference type="Proteomes" id="UP000073492">
    <property type="component" value="Unassembled WGS sequence"/>
</dbReference>
<dbReference type="AlphaFoldDB" id="A0A139I043"/>
<accession>A0A139I043</accession>